<reference evidence="1 2" key="1">
    <citation type="journal article" date="2021" name="Nat. Commun.">
        <title>Genetic determinants of endophytism in the Arabidopsis root mycobiome.</title>
        <authorList>
            <person name="Mesny F."/>
            <person name="Miyauchi S."/>
            <person name="Thiergart T."/>
            <person name="Pickel B."/>
            <person name="Atanasova L."/>
            <person name="Karlsson M."/>
            <person name="Huettel B."/>
            <person name="Barry K.W."/>
            <person name="Haridas S."/>
            <person name="Chen C."/>
            <person name="Bauer D."/>
            <person name="Andreopoulos W."/>
            <person name="Pangilinan J."/>
            <person name="LaButti K."/>
            <person name="Riley R."/>
            <person name="Lipzen A."/>
            <person name="Clum A."/>
            <person name="Drula E."/>
            <person name="Henrissat B."/>
            <person name="Kohler A."/>
            <person name="Grigoriev I.V."/>
            <person name="Martin F.M."/>
            <person name="Hacquard S."/>
        </authorList>
    </citation>
    <scope>NUCLEOTIDE SEQUENCE [LARGE SCALE GENOMIC DNA]</scope>
    <source>
        <strain evidence="1 2">MPI-SDFR-AT-0079</strain>
    </source>
</reference>
<dbReference type="Proteomes" id="UP000724584">
    <property type="component" value="Unassembled WGS sequence"/>
</dbReference>
<gene>
    <name evidence="1" type="ORF">F5144DRAFT_494698</name>
</gene>
<sequence>MSSSNPENKSGNENPNPQTPTPPTAAASHPSDESGETRPKGGHGPTREQLEAAWANLARLEATGVIKPFVVRYPRIVDVDGTVLSEGTPTGHDSGTEAAVGGLDEGGRSSGESESKVGREAGL</sequence>
<comment type="caution">
    <text evidence="1">The sequence shown here is derived from an EMBL/GenBank/DDBJ whole genome shotgun (WGS) entry which is preliminary data.</text>
</comment>
<name>A0ACB7P579_9PEZI</name>
<protein>
    <submittedName>
        <fullName evidence="1">Uncharacterized protein</fullName>
    </submittedName>
</protein>
<organism evidence="1 2">
    <name type="scientific">Chaetomium tenue</name>
    <dbReference type="NCBI Taxonomy" id="1854479"/>
    <lineage>
        <taxon>Eukaryota</taxon>
        <taxon>Fungi</taxon>
        <taxon>Dikarya</taxon>
        <taxon>Ascomycota</taxon>
        <taxon>Pezizomycotina</taxon>
        <taxon>Sordariomycetes</taxon>
        <taxon>Sordariomycetidae</taxon>
        <taxon>Sordariales</taxon>
        <taxon>Chaetomiaceae</taxon>
        <taxon>Chaetomium</taxon>
    </lineage>
</organism>
<evidence type="ECO:0000313" key="1">
    <source>
        <dbReference type="EMBL" id="KAH6628072.1"/>
    </source>
</evidence>
<accession>A0ACB7P579</accession>
<dbReference type="EMBL" id="JAGIZQ010000005">
    <property type="protein sequence ID" value="KAH6628072.1"/>
    <property type="molecule type" value="Genomic_DNA"/>
</dbReference>
<proteinExistence type="predicted"/>
<keyword evidence="2" id="KW-1185">Reference proteome</keyword>
<evidence type="ECO:0000313" key="2">
    <source>
        <dbReference type="Proteomes" id="UP000724584"/>
    </source>
</evidence>